<dbReference type="SUPFAM" id="SSF53850">
    <property type="entry name" value="Periplasmic binding protein-like II"/>
    <property type="match status" value="1"/>
</dbReference>
<dbReference type="AlphaFoldDB" id="A0ABD5UU09"/>
<keyword evidence="2" id="KW-1185">Reference proteome</keyword>
<dbReference type="PANTHER" id="PTHR42928:SF5">
    <property type="entry name" value="BLR1237 PROTEIN"/>
    <property type="match status" value="1"/>
</dbReference>
<dbReference type="PIRSF" id="PIRSF017082">
    <property type="entry name" value="YflP"/>
    <property type="match status" value="1"/>
</dbReference>
<dbReference type="EMBL" id="JBHSXL010000003">
    <property type="protein sequence ID" value="MFC6891607.1"/>
    <property type="molecule type" value="Genomic_DNA"/>
</dbReference>
<dbReference type="Pfam" id="PF03401">
    <property type="entry name" value="TctC"/>
    <property type="match status" value="1"/>
</dbReference>
<dbReference type="InterPro" id="IPR005064">
    <property type="entry name" value="BUG"/>
</dbReference>
<name>A0ABD5UU09_9EURY</name>
<dbReference type="Proteomes" id="UP001596296">
    <property type="component" value="Unassembled WGS sequence"/>
</dbReference>
<dbReference type="Gene3D" id="3.40.190.150">
    <property type="entry name" value="Bordetella uptake gene, domain 1"/>
    <property type="match status" value="1"/>
</dbReference>
<dbReference type="CDD" id="cd07012">
    <property type="entry name" value="PBP2_Bug_TTT"/>
    <property type="match status" value="1"/>
</dbReference>
<dbReference type="PROSITE" id="PS51318">
    <property type="entry name" value="TAT"/>
    <property type="match status" value="1"/>
</dbReference>
<dbReference type="RefSeq" id="WP_379740150.1">
    <property type="nucleotide sequence ID" value="NZ_JBHSVN010000001.1"/>
</dbReference>
<organism evidence="1 2">
    <name type="scientific">Halopenitus salinus</name>
    <dbReference type="NCBI Taxonomy" id="1198295"/>
    <lineage>
        <taxon>Archaea</taxon>
        <taxon>Methanobacteriati</taxon>
        <taxon>Methanobacteriota</taxon>
        <taxon>Stenosarchaea group</taxon>
        <taxon>Halobacteria</taxon>
        <taxon>Halobacteriales</taxon>
        <taxon>Haloferacaceae</taxon>
        <taxon>Halopenitus</taxon>
    </lineage>
</organism>
<reference evidence="1 2" key="1">
    <citation type="journal article" date="2019" name="Int. J. Syst. Evol. Microbiol.">
        <title>The Global Catalogue of Microorganisms (GCM) 10K type strain sequencing project: providing services to taxonomists for standard genome sequencing and annotation.</title>
        <authorList>
            <consortium name="The Broad Institute Genomics Platform"/>
            <consortium name="The Broad Institute Genome Sequencing Center for Infectious Disease"/>
            <person name="Wu L."/>
            <person name="Ma J."/>
        </authorList>
    </citation>
    <scope>NUCLEOTIDE SEQUENCE [LARGE SCALE GENOMIC DNA]</scope>
    <source>
        <strain evidence="1 2">SKJ47</strain>
    </source>
</reference>
<dbReference type="PANTHER" id="PTHR42928">
    <property type="entry name" value="TRICARBOXYLATE-BINDING PROTEIN"/>
    <property type="match status" value="1"/>
</dbReference>
<dbReference type="InterPro" id="IPR006311">
    <property type="entry name" value="TAT_signal"/>
</dbReference>
<comment type="caution">
    <text evidence="1">The sequence shown here is derived from an EMBL/GenBank/DDBJ whole genome shotgun (WGS) entry which is preliminary data.</text>
</comment>
<evidence type="ECO:0000313" key="2">
    <source>
        <dbReference type="Proteomes" id="UP001596296"/>
    </source>
</evidence>
<protein>
    <submittedName>
        <fullName evidence="1">Bug family tripartite tricarboxylate transporter substrate binding protein</fullName>
    </submittedName>
</protein>
<gene>
    <name evidence="1" type="ORF">ACFQE9_03105</name>
</gene>
<proteinExistence type="predicted"/>
<dbReference type="Gene3D" id="3.40.190.10">
    <property type="entry name" value="Periplasmic binding protein-like II"/>
    <property type="match status" value="1"/>
</dbReference>
<accession>A0ABD5UU09</accession>
<dbReference type="InterPro" id="IPR042100">
    <property type="entry name" value="Bug_dom1"/>
</dbReference>
<evidence type="ECO:0000313" key="1">
    <source>
        <dbReference type="EMBL" id="MFC6891607.1"/>
    </source>
</evidence>
<sequence>MVDNTIIDRRRFIQATGTGAALATTGLAGCTDAIPGGEEEFPNQDIEMICPWSEGGGTDQTGRQLASGAEEQLDVSVFVSNQTGGTGSVGFNATANATPDGHTVGILTVELVTIEHLGVADVNHEDVMPIMQYNFDPAALTVPEDAPYDTLGEFIDYAEDNPGEISVSNSGPGGIWHLSAAGFAQEAGIELDHVGYNGAAPATEAVLNGEVEATTSSGAEVAPQVLDGPLKTLATFGEERLDIMPEVPTLIEEDVDFTMGAWRGLGVPNDTPEDRIDTLYETFYDVYESDDFREFMDNSGFGLIHRDTEEFGEFMQQSYEDFGELIDNLDLQG</sequence>